<organism evidence="2 3">
    <name type="scientific">Pararhodobacter aggregans</name>
    <dbReference type="NCBI Taxonomy" id="404875"/>
    <lineage>
        <taxon>Bacteria</taxon>
        <taxon>Pseudomonadati</taxon>
        <taxon>Pseudomonadota</taxon>
        <taxon>Alphaproteobacteria</taxon>
        <taxon>Rhodobacterales</taxon>
        <taxon>Paracoccaceae</taxon>
        <taxon>Pararhodobacter</taxon>
    </lineage>
</organism>
<sequence length="121" mass="12751">MLVAGRHSATLDSDPAEFDTLHQALVGTGLAAAAMWMTCAFGRGEMAILERSIALGGHVRVRFENAITDAEGRPARDNARRVAMVAAIARRLGREPGGREVARHVLGQRAGGALLHRASGA</sequence>
<keyword evidence="1" id="KW-0472">Membrane</keyword>
<accession>A0A2T7UJE9</accession>
<keyword evidence="1" id="KW-1133">Transmembrane helix</keyword>
<dbReference type="GO" id="GO:0043720">
    <property type="term" value="F:3-keto-5-aminohexanoate cleavage activity"/>
    <property type="evidence" value="ECO:0007669"/>
    <property type="project" value="InterPro"/>
</dbReference>
<gene>
    <name evidence="2" type="ORF">DDE23_24715</name>
</gene>
<dbReference type="EMBL" id="QDDR01000026">
    <property type="protein sequence ID" value="PVE44801.1"/>
    <property type="molecule type" value="Genomic_DNA"/>
</dbReference>
<keyword evidence="1" id="KW-0812">Transmembrane</keyword>
<dbReference type="Gene3D" id="3.20.20.70">
    <property type="entry name" value="Aldolase class I"/>
    <property type="match status" value="1"/>
</dbReference>
<reference evidence="2 3" key="1">
    <citation type="journal article" date="2011" name="Syst. Appl. Microbiol.">
        <title>Defluviimonas denitrificans gen. nov., sp. nov., and Pararhodobacter aggregans gen. nov., sp. nov., non-phototrophic Rhodobacteraceae from the biofilter of a marine aquaculture.</title>
        <authorList>
            <person name="Foesel B.U."/>
            <person name="Drake H.L."/>
            <person name="Schramm A."/>
        </authorList>
    </citation>
    <scope>NUCLEOTIDE SEQUENCE [LARGE SCALE GENOMIC DNA]</scope>
    <source>
        <strain evidence="2 3">D1-19</strain>
    </source>
</reference>
<keyword evidence="3" id="KW-1185">Reference proteome</keyword>
<evidence type="ECO:0000313" key="2">
    <source>
        <dbReference type="EMBL" id="PVE44801.1"/>
    </source>
</evidence>
<dbReference type="AlphaFoldDB" id="A0A2T7UJE9"/>
<evidence type="ECO:0000256" key="1">
    <source>
        <dbReference type="SAM" id="Phobius"/>
    </source>
</evidence>
<dbReference type="InterPro" id="IPR013785">
    <property type="entry name" value="Aldolase_TIM"/>
</dbReference>
<proteinExistence type="predicted"/>
<dbReference type="Pfam" id="PF05853">
    <property type="entry name" value="BKACE"/>
    <property type="match status" value="1"/>
</dbReference>
<feature type="transmembrane region" description="Helical" evidence="1">
    <location>
        <begin position="20"/>
        <end position="41"/>
    </location>
</feature>
<dbReference type="InterPro" id="IPR008567">
    <property type="entry name" value="BKACE"/>
</dbReference>
<comment type="caution">
    <text evidence="2">The sequence shown here is derived from an EMBL/GenBank/DDBJ whole genome shotgun (WGS) entry which is preliminary data.</text>
</comment>
<dbReference type="Proteomes" id="UP000244810">
    <property type="component" value="Unassembled WGS sequence"/>
</dbReference>
<evidence type="ECO:0000313" key="3">
    <source>
        <dbReference type="Proteomes" id="UP000244810"/>
    </source>
</evidence>
<name>A0A2T7UJE9_9RHOB</name>
<protein>
    <submittedName>
        <fullName evidence="2">Uncharacterized protein</fullName>
    </submittedName>
</protein>